<name>A0ABQ2GFU8_9DEIO</name>
<dbReference type="InterPro" id="IPR036515">
    <property type="entry name" value="Transposase_17_sf"/>
</dbReference>
<accession>A0ABQ2GFU8</accession>
<evidence type="ECO:0000313" key="1">
    <source>
        <dbReference type="EMBL" id="GGL93378.1"/>
    </source>
</evidence>
<gene>
    <name evidence="1" type="ORF">GCM10010840_34260</name>
</gene>
<sequence length="75" mass="8874">MHMAGERATRHAHFNLSHHLVFTPKDDRRHSFFGPSRERLMEIFTAICLERDWPIRERDVNQANGRSTTQRRGST</sequence>
<comment type="caution">
    <text evidence="1">The sequence shown here is derived from an EMBL/GenBank/DDBJ whole genome shotgun (WGS) entry which is preliminary data.</text>
</comment>
<proteinExistence type="predicted"/>
<evidence type="ECO:0000313" key="2">
    <source>
        <dbReference type="Proteomes" id="UP000639973"/>
    </source>
</evidence>
<organism evidence="1 2">
    <name type="scientific">Deinococcus aerolatus</name>
    <dbReference type="NCBI Taxonomy" id="522487"/>
    <lineage>
        <taxon>Bacteria</taxon>
        <taxon>Thermotogati</taxon>
        <taxon>Deinococcota</taxon>
        <taxon>Deinococci</taxon>
        <taxon>Deinococcales</taxon>
        <taxon>Deinococcaceae</taxon>
        <taxon>Deinococcus</taxon>
    </lineage>
</organism>
<evidence type="ECO:0008006" key="3">
    <source>
        <dbReference type="Google" id="ProtNLM"/>
    </source>
</evidence>
<reference evidence="2" key="1">
    <citation type="journal article" date="2019" name="Int. J. Syst. Evol. Microbiol.">
        <title>The Global Catalogue of Microorganisms (GCM) 10K type strain sequencing project: providing services to taxonomists for standard genome sequencing and annotation.</title>
        <authorList>
            <consortium name="The Broad Institute Genomics Platform"/>
            <consortium name="The Broad Institute Genome Sequencing Center for Infectious Disease"/>
            <person name="Wu L."/>
            <person name="Ma J."/>
        </authorList>
    </citation>
    <scope>NUCLEOTIDE SEQUENCE [LARGE SCALE GENOMIC DNA]</scope>
    <source>
        <strain evidence="2">JCM 15442</strain>
    </source>
</reference>
<keyword evidence="2" id="KW-1185">Reference proteome</keyword>
<dbReference type="Proteomes" id="UP000639973">
    <property type="component" value="Unassembled WGS sequence"/>
</dbReference>
<dbReference type="Gene3D" id="3.30.70.1290">
    <property type="entry name" value="Transposase IS200-like"/>
    <property type="match status" value="1"/>
</dbReference>
<dbReference type="SUPFAM" id="SSF143422">
    <property type="entry name" value="Transposase IS200-like"/>
    <property type="match status" value="1"/>
</dbReference>
<dbReference type="EMBL" id="BMOL01000027">
    <property type="protein sequence ID" value="GGL93378.1"/>
    <property type="molecule type" value="Genomic_DNA"/>
</dbReference>
<protein>
    <recommendedName>
        <fullName evidence="3">Transposase</fullName>
    </recommendedName>
</protein>